<accession>A0AAD5Y2U0</accession>
<dbReference type="AlphaFoldDB" id="A0AAD5Y2U0"/>
<feature type="coiled-coil region" evidence="1">
    <location>
        <begin position="457"/>
        <end position="575"/>
    </location>
</feature>
<dbReference type="EMBL" id="JADGKB010000048">
    <property type="protein sequence ID" value="KAJ3256600.1"/>
    <property type="molecule type" value="Genomic_DNA"/>
</dbReference>
<evidence type="ECO:0000313" key="4">
    <source>
        <dbReference type="Proteomes" id="UP001210925"/>
    </source>
</evidence>
<evidence type="ECO:0000313" key="3">
    <source>
        <dbReference type="EMBL" id="KAJ3256600.1"/>
    </source>
</evidence>
<keyword evidence="4" id="KW-1185">Reference proteome</keyword>
<feature type="compositionally biased region" description="Polar residues" evidence="2">
    <location>
        <begin position="1"/>
        <end position="17"/>
    </location>
</feature>
<name>A0AAD5Y2U0_9FUNG</name>
<evidence type="ECO:0000256" key="2">
    <source>
        <dbReference type="SAM" id="MobiDB-lite"/>
    </source>
</evidence>
<gene>
    <name evidence="3" type="ORF">HK103_005234</name>
</gene>
<feature type="compositionally biased region" description="Basic and acidic residues" evidence="2">
    <location>
        <begin position="154"/>
        <end position="164"/>
    </location>
</feature>
<organism evidence="3 4">
    <name type="scientific">Boothiomyces macroporosus</name>
    <dbReference type="NCBI Taxonomy" id="261099"/>
    <lineage>
        <taxon>Eukaryota</taxon>
        <taxon>Fungi</taxon>
        <taxon>Fungi incertae sedis</taxon>
        <taxon>Chytridiomycota</taxon>
        <taxon>Chytridiomycota incertae sedis</taxon>
        <taxon>Chytridiomycetes</taxon>
        <taxon>Rhizophydiales</taxon>
        <taxon>Terramycetaceae</taxon>
        <taxon>Boothiomyces</taxon>
    </lineage>
</organism>
<reference evidence="3" key="1">
    <citation type="submission" date="2020-05" db="EMBL/GenBank/DDBJ databases">
        <title>Phylogenomic resolution of chytrid fungi.</title>
        <authorList>
            <person name="Stajich J.E."/>
            <person name="Amses K."/>
            <person name="Simmons R."/>
            <person name="Seto K."/>
            <person name="Myers J."/>
            <person name="Bonds A."/>
            <person name="Quandt C.A."/>
            <person name="Barry K."/>
            <person name="Liu P."/>
            <person name="Grigoriev I."/>
            <person name="Longcore J.E."/>
            <person name="James T.Y."/>
        </authorList>
    </citation>
    <scope>NUCLEOTIDE SEQUENCE</scope>
    <source>
        <strain evidence="3">PLAUS21</strain>
    </source>
</reference>
<proteinExistence type="predicted"/>
<feature type="region of interest" description="Disordered" evidence="2">
    <location>
        <begin position="74"/>
        <end position="180"/>
    </location>
</feature>
<protein>
    <submittedName>
        <fullName evidence="3">Uncharacterized protein</fullName>
    </submittedName>
</protein>
<evidence type="ECO:0000256" key="1">
    <source>
        <dbReference type="SAM" id="Coils"/>
    </source>
</evidence>
<keyword evidence="1" id="KW-0175">Coiled coil</keyword>
<feature type="region of interest" description="Disordered" evidence="2">
    <location>
        <begin position="1"/>
        <end position="41"/>
    </location>
</feature>
<comment type="caution">
    <text evidence="3">The sequence shown here is derived from an EMBL/GenBank/DDBJ whole genome shotgun (WGS) entry which is preliminary data.</text>
</comment>
<feature type="compositionally biased region" description="Basic and acidic residues" evidence="2">
    <location>
        <begin position="74"/>
        <end position="84"/>
    </location>
</feature>
<dbReference type="Proteomes" id="UP001210925">
    <property type="component" value="Unassembled WGS sequence"/>
</dbReference>
<sequence>MITADSDTTLGSSNTLDGNLKGVNEEKNPPEQSTIEPEKISEANLDIYFDYTSDSNIAKVSDDANENDFDHQDQILDEHPHDTDYSALSIEKEDENEDTSEVSSIIAHENPDTHGEFAADEFDTEKDVVELTPTEETSLTKYENDTYYEIGNTAKHDATSHENGETAASPIDINDSNYLESPEPQIEENEIDDEAQLISEFGHSEDKSDTLAMEINENTNNVESDQEDYEYHQDVEQSDTLLMESEDIEKEIETAKEHQKGIFPQDGCTTEESSRPSLEMDMNYVGAMSDNENETEIRNESSLEPSGRVISLGLTVETPMEDISTFNIHEEHPLDTLDANCEIMTSQQSSDCTPKILHAEQETEWTATVQIATGKLIIIGKVNQKKCELYRGKINVSITDASTFKIDLKNFYGSFNKCDYIATNNNCTIIDRRHTVREYALVIQALEKQLATAASFNTKLRKKIEQLKYNNSRFKIERDHFKKHYFNVRLRLFQTLEELQDLHNENENLKDCLNTINCNLEESKKMNEKLEKELENTVKQLAASQKDKDYMKSVVEDLKSKLSDQTNRALQLEGNLVEKEKYFCLQQIANKEELDNVKCTLESKIEGLNLLTATLKDSLDESSCNVIEKDLKLHKSAEKISSLKNKCEMQRNNITVDKHSYLENRREKQIIERITAKGCRKFKITPRYSEKDLITKINNLELEIRNCVRDQKKEQQVFLQRINRMKKITKDCEIAKTVLQKDVFDRNSLITKLNMSILRKHQLIVAGETQLYNLKEKYKAEVSNLIEKVQHMEKEHQIAVSDYESQVRILNNDIFSLNEKNSSLNEKLSQCNCKISMLEEENSNVKEELLCAKSNLTVVSEGNADQNNTLMEQYRYMQQRVAEVEGSLHEMINFFCHMFELLDEEVLDLNSGTIDSKQEDVLANIKILFMKVFSFLLKCKKERDILKGNSQLIYSKGPNAKCSEIIDLCNIQMKQLRLIKNIHYGNIPKQDFLLEWTVAVKNLESLMISAKGACLASPPQILSKRKSNEEVQLTIFLKSLEGHLGIVPDSTIKVRIQNVYFRLWKQAQENKEYKEEVNILKDALHTRDNYVKEVLRSNTV</sequence>
<feature type="coiled-coil region" evidence="1">
    <location>
        <begin position="775"/>
        <end position="855"/>
    </location>
</feature>